<feature type="compositionally biased region" description="Low complexity" evidence="8">
    <location>
        <begin position="1902"/>
        <end position="1919"/>
    </location>
</feature>
<feature type="compositionally biased region" description="Polar residues" evidence="8">
    <location>
        <begin position="1221"/>
        <end position="1240"/>
    </location>
</feature>
<feature type="compositionally biased region" description="Polar residues" evidence="8">
    <location>
        <begin position="965"/>
        <end position="975"/>
    </location>
</feature>
<feature type="region of interest" description="Disordered" evidence="8">
    <location>
        <begin position="1134"/>
        <end position="1283"/>
    </location>
</feature>
<dbReference type="GO" id="GO:0051011">
    <property type="term" value="F:microtubule minus-end binding"/>
    <property type="evidence" value="ECO:0007669"/>
    <property type="project" value="TreeGrafter"/>
</dbReference>
<feature type="compositionally biased region" description="Low complexity" evidence="8">
    <location>
        <begin position="645"/>
        <end position="659"/>
    </location>
</feature>
<comment type="similarity">
    <text evidence="6">Belongs to the CAMSAP1 family.</text>
</comment>
<feature type="region of interest" description="Disordered" evidence="8">
    <location>
        <begin position="772"/>
        <end position="852"/>
    </location>
</feature>
<dbReference type="InterPro" id="IPR022613">
    <property type="entry name" value="CH_CAMSAP_2"/>
</dbReference>
<comment type="caution">
    <text evidence="11">The sequence shown here is derived from an EMBL/GenBank/DDBJ whole genome shotgun (WGS) entry which is preliminary data.</text>
</comment>
<feature type="compositionally biased region" description="Pro residues" evidence="8">
    <location>
        <begin position="1040"/>
        <end position="1053"/>
    </location>
</feature>
<dbReference type="SUPFAM" id="SSF50346">
    <property type="entry name" value="PRC-barrel domain"/>
    <property type="match status" value="1"/>
</dbReference>
<dbReference type="FunFam" id="3.10.20.360:FF:000001">
    <property type="entry name" value="Calmodulin-regulated spectrin-associated protein 3 isoform 2"/>
    <property type="match status" value="1"/>
</dbReference>
<feature type="compositionally biased region" description="Basic and acidic residues" evidence="8">
    <location>
        <begin position="1134"/>
        <end position="1172"/>
    </location>
</feature>
<dbReference type="GO" id="GO:0030507">
    <property type="term" value="F:spectrin binding"/>
    <property type="evidence" value="ECO:0007669"/>
    <property type="project" value="InterPro"/>
</dbReference>
<gene>
    <name evidence="11" type="ORF">QTO34_012373</name>
</gene>
<evidence type="ECO:0000256" key="6">
    <source>
        <dbReference type="PROSITE-ProRule" id="PRU00841"/>
    </source>
</evidence>
<feature type="domain" description="CKK" evidence="10">
    <location>
        <begin position="1283"/>
        <end position="1417"/>
    </location>
</feature>
<accession>A0AA40HC52</accession>
<dbReference type="GO" id="GO:0031122">
    <property type="term" value="P:cytoplasmic microtubule organization"/>
    <property type="evidence" value="ECO:0007669"/>
    <property type="project" value="TreeGrafter"/>
</dbReference>
<dbReference type="Pfam" id="PF17095">
    <property type="entry name" value="CAMSAP_CC1"/>
    <property type="match status" value="1"/>
</dbReference>
<evidence type="ECO:0000259" key="9">
    <source>
        <dbReference type="PROSITE" id="PS50021"/>
    </source>
</evidence>
<dbReference type="SUPFAM" id="SSF47576">
    <property type="entry name" value="Calponin-homology domain, CH-domain"/>
    <property type="match status" value="1"/>
</dbReference>
<feature type="domain" description="Calponin-homology (CH)" evidence="9">
    <location>
        <begin position="211"/>
        <end position="323"/>
    </location>
</feature>
<keyword evidence="5" id="KW-0206">Cytoskeleton</keyword>
<dbReference type="InterPro" id="IPR058042">
    <property type="entry name" value="CAMSAP_N"/>
</dbReference>
<reference evidence="11" key="1">
    <citation type="submission" date="2023-06" db="EMBL/GenBank/DDBJ databases">
        <title>Reference genome for the Northern bat (Eptesicus nilssonii), a most northern bat species.</title>
        <authorList>
            <person name="Laine V.N."/>
            <person name="Pulliainen A.T."/>
            <person name="Lilley T.M."/>
        </authorList>
    </citation>
    <scope>NUCLEOTIDE SEQUENCE</scope>
    <source>
        <strain evidence="11">BLF_Eptnil</strain>
        <tissue evidence="11">Kidney</tissue>
    </source>
</reference>
<dbReference type="GO" id="GO:0031175">
    <property type="term" value="P:neuron projection development"/>
    <property type="evidence" value="ECO:0007669"/>
    <property type="project" value="InterPro"/>
</dbReference>
<feature type="compositionally biased region" description="Basic and acidic residues" evidence="8">
    <location>
        <begin position="772"/>
        <end position="799"/>
    </location>
</feature>
<dbReference type="InterPro" id="IPR038209">
    <property type="entry name" value="CKK_dom_sf"/>
</dbReference>
<comment type="domain">
    <text evidence="6">The CKK domain binds microtubules.</text>
</comment>
<feature type="compositionally biased region" description="Polar residues" evidence="8">
    <location>
        <begin position="1268"/>
        <end position="1280"/>
    </location>
</feature>
<organism evidence="11 12">
    <name type="scientific">Cnephaeus nilssonii</name>
    <name type="common">Northern bat</name>
    <name type="synonym">Eptesicus nilssonii</name>
    <dbReference type="NCBI Taxonomy" id="3371016"/>
    <lineage>
        <taxon>Eukaryota</taxon>
        <taxon>Metazoa</taxon>
        <taxon>Chordata</taxon>
        <taxon>Craniata</taxon>
        <taxon>Vertebrata</taxon>
        <taxon>Euteleostomi</taxon>
        <taxon>Mammalia</taxon>
        <taxon>Eutheria</taxon>
        <taxon>Laurasiatheria</taxon>
        <taxon>Chiroptera</taxon>
        <taxon>Yangochiroptera</taxon>
        <taxon>Vespertilionidae</taxon>
        <taxon>Cnephaeus</taxon>
    </lineage>
</organism>
<dbReference type="EMBL" id="JAULJE010000024">
    <property type="protein sequence ID" value="KAK1327951.1"/>
    <property type="molecule type" value="Genomic_DNA"/>
</dbReference>
<proteinExistence type="inferred from homology"/>
<evidence type="ECO:0000256" key="5">
    <source>
        <dbReference type="ARBA" id="ARBA00023212"/>
    </source>
</evidence>
<dbReference type="InterPro" id="IPR014797">
    <property type="entry name" value="CKK_CAMSAP"/>
</dbReference>
<keyword evidence="2" id="KW-0963">Cytoplasm</keyword>
<feature type="region of interest" description="Disordered" evidence="8">
    <location>
        <begin position="556"/>
        <end position="696"/>
    </location>
</feature>
<evidence type="ECO:0008006" key="13">
    <source>
        <dbReference type="Google" id="ProtNLM"/>
    </source>
</evidence>
<feature type="compositionally biased region" description="Basic and acidic residues" evidence="8">
    <location>
        <begin position="618"/>
        <end position="629"/>
    </location>
</feature>
<name>A0AA40HC52_CNENI</name>
<comment type="subcellular location">
    <subcellularLocation>
        <location evidence="1">Cytoplasm</location>
        <location evidence="1">Cytoskeleton</location>
    </subcellularLocation>
</comment>
<keyword evidence="3 6" id="KW-0493">Microtubule</keyword>
<dbReference type="GO" id="GO:0005516">
    <property type="term" value="F:calmodulin binding"/>
    <property type="evidence" value="ECO:0007669"/>
    <property type="project" value="InterPro"/>
</dbReference>
<dbReference type="InterPro" id="IPR032940">
    <property type="entry name" value="CAMSAP"/>
</dbReference>
<feature type="region of interest" description="Disordered" evidence="8">
    <location>
        <begin position="877"/>
        <end position="1091"/>
    </location>
</feature>
<dbReference type="Proteomes" id="UP001177744">
    <property type="component" value="Unassembled WGS sequence"/>
</dbReference>
<dbReference type="PROSITE" id="PS50021">
    <property type="entry name" value="CH"/>
    <property type="match status" value="1"/>
</dbReference>
<evidence type="ECO:0000256" key="1">
    <source>
        <dbReference type="ARBA" id="ARBA00004245"/>
    </source>
</evidence>
<dbReference type="PANTHER" id="PTHR21595">
    <property type="entry name" value="PATRONIN"/>
    <property type="match status" value="1"/>
</dbReference>
<feature type="region of interest" description="Disordered" evidence="8">
    <location>
        <begin position="339"/>
        <end position="380"/>
    </location>
</feature>
<dbReference type="GO" id="GO:0007026">
    <property type="term" value="P:negative regulation of microtubule depolymerization"/>
    <property type="evidence" value="ECO:0007669"/>
    <property type="project" value="TreeGrafter"/>
</dbReference>
<feature type="region of interest" description="Disordered" evidence="8">
    <location>
        <begin position="1887"/>
        <end position="1947"/>
    </location>
</feature>
<feature type="region of interest" description="Disordered" evidence="8">
    <location>
        <begin position="411"/>
        <end position="443"/>
    </location>
</feature>
<evidence type="ECO:0000256" key="2">
    <source>
        <dbReference type="ARBA" id="ARBA00022490"/>
    </source>
</evidence>
<dbReference type="InterPro" id="IPR011033">
    <property type="entry name" value="PRC_barrel-like_sf"/>
</dbReference>
<dbReference type="Pfam" id="PF08683">
    <property type="entry name" value="CAMSAP_CKK"/>
    <property type="match status" value="1"/>
</dbReference>
<keyword evidence="4 7" id="KW-0175">Coiled coil</keyword>
<feature type="region of interest" description="Disordered" evidence="8">
    <location>
        <begin position="1843"/>
        <end position="1869"/>
    </location>
</feature>
<evidence type="ECO:0000256" key="8">
    <source>
        <dbReference type="SAM" id="MobiDB-lite"/>
    </source>
</evidence>
<feature type="compositionally biased region" description="Low complexity" evidence="8">
    <location>
        <begin position="339"/>
        <end position="352"/>
    </location>
</feature>
<sequence length="1947" mass="211800">MGDAAEPRELRRTFIVPAIKPFDHYDFSRAKIACNLAWLVAKAFGTEHVPEELREPFYTDQYDQEHIKPPVVHLLLSAELYCRAGSLILKSDAAKPLVGHDAVVQALAQKGLYVTDQERLVTERDLQRKPIQMSAHLAMIDTLMMAYTAEMVSVEKVIACAQRYSAFFQATDLPYDIEDAVMYWMNKVNEHLKDILEQEQKLKEHHTADAPGGQKARYRKEQTLLRQLPCIPLVENLLKDGTDGCALAALIHFYCPGVVRLEDICLKETMSLADSLYNLQLVQEFCQEHLTQCCHFSLEGHALRRRVHQATTWCSWPSSSGGLRVVKPSFVQPRVLRAQGAEPAAPAPDARASTVDSSPGRTRHSRPQPPSASGGIRRSSSMSYVDGFIGTWPKEKRSSVHGVSFDISFDKENTAPRSAPNRGIPRSVSNEGLSLNHNRASKTTRKNLSFKPISGEEEAGGIEEELSAAPQGGFPTYVPHPAPKLSSSENIRHQLPNGGLQPGLLPGELGSQGETPSIEEALQIIHDTEQRPLAPPPGHVANGFFLHSQDLSPLHAGLQLRPPSADPLTDPAGALSPVTDDTEADTGIHVPSEDLPGTADEDSSLRDYTVSLDSDGDDAPKPLQDHDLRPGSAREAPSPCPSTVSTRSQPGSSASSGSGVKMTSFAEQKFRKLNHTDGRSSGSSSQKTTPEGSELNIPHVVAWAPSPEDAGLPGRDSTQLLASEVLQLRMRLEEKRRAIEAQKKKVEAAFTRQRQKMGRTAFLTVVKKRGDGGAPLREEAAGAEDEKVYSERAPEREPPRASGQRSKSLADIKEGAEGAPAPWPTSPTSPVDPERPWGPASPCEEPAAEGEVLEYTRSIEKLNASLHFLQQEMQRLSQQQEALMRMRDRQAWVVSPPQPAPHGQARDPRPARPGPAPQPIHRKSASFSIKTPRTPRPNELKIAPLNRTLTPPRSVDSLPRLRRFSPSQVPIQTRSFVCFGDDGGPGPGKDGADPPEASEPPARPPGEAGQPVESSVSEVLAQPVTETVCLTPSADTPGWPAEPAPRPAFPPAAPKSSHRGVPLGPAAPEKADVCADKEDGDSDREQPDDEQKVCCGFFFKDDQKAEDDMALRRAALLEKRLRREEETRLRRRQLEAELEHRKEEARRRTEEERQRKEDERARREFIRQEYLRRKQLKLMADMDTVIRPRPPAARQKKQRPKSIHRDHVEPPKTPTPGPPVSSLSLASLNTGDSESVQSGKRTPRSESVEGFLSPSRCGSRNGEKDWENASTTSSVASGTEYTGPKLYKEPSAKSNKHIIQNALAHCCLAGKVNEGQKRRILEEMEKSDANNFLILFRDSGCQFRSLYTYCPETEDIAKLTGIGPKSISKKMIEGLYKYNSDRKQFSHIPAKTLSASVDAITIHSHLWQSKRPGGFAPGHAWAPPPPAWTASLIAGGTRVRGPALGAAAGPHGQGRVLLAGGARGDGRRVRWRGRGRTGAGQGHGAPASRAVGLQAERRRGYGTWFICCFFKHFLCTCVSSEGLLCTLLSVGLCRGPFVFVSREIAEGRGRAGRTPSCDARGTSCFLVSASERALSYRRGRPSLVLTLSRLAGSRGCAGCCGLSRMQITDSSAPGVPSDPPADPHRGRAPATMPQLFAKHVSRLPRSRAFRPRGLGVGVAPESQASLSWAFPVPPGRRAGVPTCPQARCPRKRRGPPARINAWHPETCVLSEMWALFVTLFGLRGTRHVVLSPPANRQPCGPQGGGGGGVRPVATQLQPRTFPLSHWGPGAQVGDPPCPLPQRLCGGCQRLEELSVCNIPMASGVRGGPSLGAPRPSHTCAHAHRHTHTHSHHLPRAVWSVGNPTVVATPRPQPRTPGPQPSELWAPKPLADHPLCAGRTCVQGAVPEGEQWDRVTGPPSVMPAEARGPAEPGEPAFAGPHPDPAQDGAPTGGRTLTAPTRRTWERAQ</sequence>
<dbReference type="GO" id="GO:0036449">
    <property type="term" value="C:microtubule minus-end"/>
    <property type="evidence" value="ECO:0007669"/>
    <property type="project" value="TreeGrafter"/>
</dbReference>
<evidence type="ECO:0000313" key="11">
    <source>
        <dbReference type="EMBL" id="KAK1327951.1"/>
    </source>
</evidence>
<feature type="compositionally biased region" description="Basic and acidic residues" evidence="8">
    <location>
        <begin position="1069"/>
        <end position="1091"/>
    </location>
</feature>
<dbReference type="Pfam" id="PF11971">
    <property type="entry name" value="CAMSAP_CH"/>
    <property type="match status" value="1"/>
</dbReference>
<feature type="compositionally biased region" description="Polar residues" evidence="8">
    <location>
        <begin position="1024"/>
        <end position="1034"/>
    </location>
</feature>
<dbReference type="PROSITE" id="PS51508">
    <property type="entry name" value="CKK"/>
    <property type="match status" value="1"/>
</dbReference>
<dbReference type="Pfam" id="PF25532">
    <property type="entry name" value="CH_CAMSAP2_N"/>
    <property type="match status" value="1"/>
</dbReference>
<evidence type="ECO:0000259" key="10">
    <source>
        <dbReference type="PROSITE" id="PS51508"/>
    </source>
</evidence>
<dbReference type="PANTHER" id="PTHR21595:SF1">
    <property type="entry name" value="CALMODULIN-REGULATED SPECTRIN-ASSOCIATED PROTEIN 2"/>
    <property type="match status" value="1"/>
</dbReference>
<feature type="compositionally biased region" description="Pro residues" evidence="8">
    <location>
        <begin position="1850"/>
        <end position="1859"/>
    </location>
</feature>
<evidence type="ECO:0000256" key="4">
    <source>
        <dbReference type="ARBA" id="ARBA00023054"/>
    </source>
</evidence>
<evidence type="ECO:0000313" key="12">
    <source>
        <dbReference type="Proteomes" id="UP001177744"/>
    </source>
</evidence>
<evidence type="ECO:0000256" key="3">
    <source>
        <dbReference type="ARBA" id="ARBA00022701"/>
    </source>
</evidence>
<dbReference type="Gene3D" id="3.10.20.360">
    <property type="entry name" value="CKK domain"/>
    <property type="match status" value="1"/>
</dbReference>
<keyword evidence="12" id="KW-1185">Reference proteome</keyword>
<feature type="compositionally biased region" description="Polar residues" evidence="8">
    <location>
        <begin position="427"/>
        <end position="438"/>
    </location>
</feature>
<dbReference type="SMART" id="SM01051">
    <property type="entry name" value="CAMSAP_CKK"/>
    <property type="match status" value="1"/>
</dbReference>
<feature type="coiled-coil region" evidence="7">
    <location>
        <begin position="722"/>
        <end position="752"/>
    </location>
</feature>
<dbReference type="InterPro" id="IPR036872">
    <property type="entry name" value="CH_dom_sf"/>
</dbReference>
<dbReference type="InterPro" id="IPR001715">
    <property type="entry name" value="CH_dom"/>
</dbReference>
<feature type="compositionally biased region" description="Polar residues" evidence="8">
    <location>
        <begin position="679"/>
        <end position="691"/>
    </location>
</feature>
<dbReference type="InterPro" id="IPR031372">
    <property type="entry name" value="CAMSAP_CC1"/>
</dbReference>
<evidence type="ECO:0000256" key="7">
    <source>
        <dbReference type="SAM" id="Coils"/>
    </source>
</evidence>
<protein>
    <recommendedName>
        <fullName evidence="13">Calmodulin regulated spectrin associated protein family member 2</fullName>
    </recommendedName>
</protein>
<feature type="compositionally biased region" description="Basic and acidic residues" evidence="8">
    <location>
        <begin position="668"/>
        <end position="678"/>
    </location>
</feature>